<keyword evidence="3" id="KW-1185">Reference proteome</keyword>
<dbReference type="Gene3D" id="1.20.120.1760">
    <property type="match status" value="1"/>
</dbReference>
<keyword evidence="1" id="KW-1133">Transmembrane helix</keyword>
<proteinExistence type="predicted"/>
<dbReference type="InterPro" id="IPR000462">
    <property type="entry name" value="CDP-OH_P_trans"/>
</dbReference>
<dbReference type="RefSeq" id="WP_188744269.1">
    <property type="nucleotide sequence ID" value="NZ_BAABFW010000014.1"/>
</dbReference>
<protein>
    <recommendedName>
        <fullName evidence="4">CDP-alcohol phosphatidyltransferase family protein</fullName>
    </recommendedName>
</protein>
<dbReference type="EMBL" id="BMMD01000020">
    <property type="protein sequence ID" value="GGJ89792.1"/>
    <property type="molecule type" value="Genomic_DNA"/>
</dbReference>
<evidence type="ECO:0000313" key="2">
    <source>
        <dbReference type="EMBL" id="GGJ89792.1"/>
    </source>
</evidence>
<evidence type="ECO:0000256" key="1">
    <source>
        <dbReference type="SAM" id="Phobius"/>
    </source>
</evidence>
<feature type="transmembrane region" description="Helical" evidence="1">
    <location>
        <begin position="120"/>
        <end position="142"/>
    </location>
</feature>
<dbReference type="GO" id="GO:0008654">
    <property type="term" value="P:phospholipid biosynthetic process"/>
    <property type="evidence" value="ECO:0007669"/>
    <property type="project" value="InterPro"/>
</dbReference>
<feature type="transmembrane region" description="Helical" evidence="1">
    <location>
        <begin position="36"/>
        <end position="54"/>
    </location>
</feature>
<dbReference type="AlphaFoldDB" id="A0A917PSF9"/>
<evidence type="ECO:0000313" key="3">
    <source>
        <dbReference type="Proteomes" id="UP000636956"/>
    </source>
</evidence>
<accession>A0A917PSF9</accession>
<name>A0A917PSF9_9MICO</name>
<keyword evidence="1" id="KW-0812">Transmembrane</keyword>
<evidence type="ECO:0008006" key="4">
    <source>
        <dbReference type="Google" id="ProtNLM"/>
    </source>
</evidence>
<dbReference type="Pfam" id="PF01066">
    <property type="entry name" value="CDP-OH_P_transf"/>
    <property type="match status" value="1"/>
</dbReference>
<comment type="caution">
    <text evidence="2">The sequence shown here is derived from an EMBL/GenBank/DDBJ whole genome shotgun (WGS) entry which is preliminary data.</text>
</comment>
<organism evidence="2 3">
    <name type="scientific">Agromyces bauzanensis</name>
    <dbReference type="NCBI Taxonomy" id="1308924"/>
    <lineage>
        <taxon>Bacteria</taxon>
        <taxon>Bacillati</taxon>
        <taxon>Actinomycetota</taxon>
        <taxon>Actinomycetes</taxon>
        <taxon>Micrococcales</taxon>
        <taxon>Microbacteriaceae</taxon>
        <taxon>Agromyces</taxon>
    </lineage>
</organism>
<dbReference type="InterPro" id="IPR043130">
    <property type="entry name" value="CDP-OH_PTrfase_TM_dom"/>
</dbReference>
<keyword evidence="1" id="KW-0472">Membrane</keyword>
<dbReference type="GO" id="GO:0016020">
    <property type="term" value="C:membrane"/>
    <property type="evidence" value="ECO:0007669"/>
    <property type="project" value="InterPro"/>
</dbReference>
<sequence>MLDGLDGALARRRRTRDAEDDPHSELGGFFDIVADFVVYGGTVLGVALGATAAYEAPWWPFMLVLLAYYLNGTVFLAFSSIAERTGRQIDDGRSLSFLGRIAEGTETIVVHSLWLILPWFAWQIAVVWAGFVLVSAAQRVVAAVRVLR</sequence>
<reference evidence="2" key="2">
    <citation type="submission" date="2020-09" db="EMBL/GenBank/DDBJ databases">
        <authorList>
            <person name="Sun Q."/>
            <person name="Zhou Y."/>
        </authorList>
    </citation>
    <scope>NUCLEOTIDE SEQUENCE</scope>
    <source>
        <strain evidence="2">CGMCC 1.8984</strain>
    </source>
</reference>
<gene>
    <name evidence="2" type="ORF">GCM10011372_30390</name>
</gene>
<dbReference type="Proteomes" id="UP000636956">
    <property type="component" value="Unassembled WGS sequence"/>
</dbReference>
<reference evidence="2" key="1">
    <citation type="journal article" date="2014" name="Int. J. Syst. Evol. Microbiol.">
        <title>Complete genome sequence of Corynebacterium casei LMG S-19264T (=DSM 44701T), isolated from a smear-ripened cheese.</title>
        <authorList>
            <consortium name="US DOE Joint Genome Institute (JGI-PGF)"/>
            <person name="Walter F."/>
            <person name="Albersmeier A."/>
            <person name="Kalinowski J."/>
            <person name="Ruckert C."/>
        </authorList>
    </citation>
    <scope>NUCLEOTIDE SEQUENCE</scope>
    <source>
        <strain evidence="2">CGMCC 1.8984</strain>
    </source>
</reference>
<feature type="transmembrane region" description="Helical" evidence="1">
    <location>
        <begin position="61"/>
        <end position="82"/>
    </location>
</feature>
<dbReference type="GO" id="GO:0016780">
    <property type="term" value="F:phosphotransferase activity, for other substituted phosphate groups"/>
    <property type="evidence" value="ECO:0007669"/>
    <property type="project" value="InterPro"/>
</dbReference>